<name>W7EKS8_BIPV3</name>
<dbReference type="AlphaFoldDB" id="W7EKS8"/>
<evidence type="ECO:0000259" key="1">
    <source>
        <dbReference type="Pfam" id="PF17107"/>
    </source>
</evidence>
<dbReference type="Pfam" id="PF17107">
    <property type="entry name" value="SesA"/>
    <property type="match status" value="1"/>
</dbReference>
<evidence type="ECO:0000313" key="2">
    <source>
        <dbReference type="EMBL" id="EUN28661.1"/>
    </source>
</evidence>
<protein>
    <recommendedName>
        <fullName evidence="1">NACHT-NTPase and P-loop NTPases N-terminal domain-containing protein</fullName>
    </recommendedName>
</protein>
<dbReference type="GeneID" id="26259975"/>
<evidence type="ECO:0000313" key="3">
    <source>
        <dbReference type="Proteomes" id="UP000054337"/>
    </source>
</evidence>
<dbReference type="RefSeq" id="XP_014558238.1">
    <property type="nucleotide sequence ID" value="XM_014702752.1"/>
</dbReference>
<proteinExistence type="predicted"/>
<gene>
    <name evidence="2" type="ORF">COCVIDRAFT_95049</name>
</gene>
<sequence>MAEGLAAVGVVASIAQLVDFSAKVLLRLKEFHSLAEELPISLRHVSSELPVLSTTLENICQNLKVNPADSKLEAALLLVVSGCHEQIAQLDAIIVKTLPTADDKWLSKSRKAIGSLQREEKVENTTKILRNYIATLTFYHTVTSSAMQPLQGKCLIRGACNSD</sequence>
<dbReference type="Proteomes" id="UP000054337">
    <property type="component" value="Unassembled WGS sequence"/>
</dbReference>
<dbReference type="InterPro" id="IPR031352">
    <property type="entry name" value="SesA"/>
</dbReference>
<reference evidence="2 3" key="1">
    <citation type="journal article" date="2013" name="PLoS Genet.">
        <title>Comparative genome structure, secondary metabolite, and effector coding capacity across Cochliobolus pathogens.</title>
        <authorList>
            <person name="Condon B.J."/>
            <person name="Leng Y."/>
            <person name="Wu D."/>
            <person name="Bushley K.E."/>
            <person name="Ohm R.A."/>
            <person name="Otillar R."/>
            <person name="Martin J."/>
            <person name="Schackwitz W."/>
            <person name="Grimwood J."/>
            <person name="MohdZainudin N."/>
            <person name="Xue C."/>
            <person name="Wang R."/>
            <person name="Manning V.A."/>
            <person name="Dhillon B."/>
            <person name="Tu Z.J."/>
            <person name="Steffenson B.J."/>
            <person name="Salamov A."/>
            <person name="Sun H."/>
            <person name="Lowry S."/>
            <person name="LaButti K."/>
            <person name="Han J."/>
            <person name="Copeland A."/>
            <person name="Lindquist E."/>
            <person name="Barry K."/>
            <person name="Schmutz J."/>
            <person name="Baker S.E."/>
            <person name="Ciuffetti L.M."/>
            <person name="Grigoriev I.V."/>
            <person name="Zhong S."/>
            <person name="Turgeon B.G."/>
        </authorList>
    </citation>
    <scope>NUCLEOTIDE SEQUENCE [LARGE SCALE GENOMIC DNA]</scope>
    <source>
        <strain evidence="2 3">FI3</strain>
    </source>
</reference>
<organism evidence="2 3">
    <name type="scientific">Bipolaris victoriae (strain FI3)</name>
    <name type="common">Victoria blight of oats agent</name>
    <name type="synonym">Cochliobolus victoriae</name>
    <dbReference type="NCBI Taxonomy" id="930091"/>
    <lineage>
        <taxon>Eukaryota</taxon>
        <taxon>Fungi</taxon>
        <taxon>Dikarya</taxon>
        <taxon>Ascomycota</taxon>
        <taxon>Pezizomycotina</taxon>
        <taxon>Dothideomycetes</taxon>
        <taxon>Pleosporomycetidae</taxon>
        <taxon>Pleosporales</taxon>
        <taxon>Pleosporineae</taxon>
        <taxon>Pleosporaceae</taxon>
        <taxon>Bipolaris</taxon>
    </lineage>
</organism>
<keyword evidence="3" id="KW-1185">Reference proteome</keyword>
<dbReference type="OrthoDB" id="3200163at2759"/>
<dbReference type="EMBL" id="KI968719">
    <property type="protein sequence ID" value="EUN28661.1"/>
    <property type="molecule type" value="Genomic_DNA"/>
</dbReference>
<feature type="domain" description="NACHT-NTPase and P-loop NTPases N-terminal" evidence="1">
    <location>
        <begin position="11"/>
        <end position="135"/>
    </location>
</feature>
<accession>W7EKS8</accession>
<dbReference type="HOGENOM" id="CLU_144903_0_0_1"/>